<organism evidence="7 8">
    <name type="scientific">Acorus gramineus</name>
    <name type="common">Dwarf sweet flag</name>
    <dbReference type="NCBI Taxonomy" id="55184"/>
    <lineage>
        <taxon>Eukaryota</taxon>
        <taxon>Viridiplantae</taxon>
        <taxon>Streptophyta</taxon>
        <taxon>Embryophyta</taxon>
        <taxon>Tracheophyta</taxon>
        <taxon>Spermatophyta</taxon>
        <taxon>Magnoliopsida</taxon>
        <taxon>Liliopsida</taxon>
        <taxon>Acoraceae</taxon>
        <taxon>Acorus</taxon>
    </lineage>
</organism>
<protein>
    <recommendedName>
        <fullName evidence="6">Adenosine kinase</fullName>
        <shortName evidence="6">AK</shortName>
        <ecNumber evidence="6">2.7.1.20</ecNumber>
    </recommendedName>
    <alternativeName>
        <fullName evidence="6">Adenosine 5'-phosphotransferase</fullName>
    </alternativeName>
</protein>
<dbReference type="GO" id="GO:0004001">
    <property type="term" value="F:adenosine kinase activity"/>
    <property type="evidence" value="ECO:0007669"/>
    <property type="project" value="UniProtKB-UniRule"/>
</dbReference>
<dbReference type="InterPro" id="IPR029056">
    <property type="entry name" value="Ribokinase-like"/>
</dbReference>
<name>A0AAV9AZQ5_ACOGR</name>
<evidence type="ECO:0000256" key="3">
    <source>
        <dbReference type="ARBA" id="ARBA00022741"/>
    </source>
</evidence>
<evidence type="ECO:0000313" key="7">
    <source>
        <dbReference type="EMBL" id="KAK1269462.1"/>
    </source>
</evidence>
<dbReference type="GO" id="GO:0005634">
    <property type="term" value="C:nucleus"/>
    <property type="evidence" value="ECO:0007669"/>
    <property type="project" value="TreeGrafter"/>
</dbReference>
<evidence type="ECO:0000256" key="6">
    <source>
        <dbReference type="RuleBase" id="RU368116"/>
    </source>
</evidence>
<sequence length="148" mass="15985">MMLICDFQMECYVFKRRTDDEAIEYLKSLQWQVQLMNLYPYGSQTVQQIQTGASTCANVMASEGLDGTTNNVQSGSAGEAKLDGKIGTNVKSGILQGATQNSIRVAQWMFEAPGATSNMGCIGKDKHGEEMKENSKLAGSTGRLACGL</sequence>
<keyword evidence="5 6" id="KW-0067">ATP-binding</keyword>
<reference evidence="7" key="1">
    <citation type="journal article" date="2023" name="Nat. Commun.">
        <title>Diploid and tetraploid genomes of Acorus and the evolution of monocots.</title>
        <authorList>
            <person name="Ma L."/>
            <person name="Liu K.W."/>
            <person name="Li Z."/>
            <person name="Hsiao Y.Y."/>
            <person name="Qi Y."/>
            <person name="Fu T."/>
            <person name="Tang G.D."/>
            <person name="Zhang D."/>
            <person name="Sun W.H."/>
            <person name="Liu D.K."/>
            <person name="Li Y."/>
            <person name="Chen G.Z."/>
            <person name="Liu X.D."/>
            <person name="Liao X.Y."/>
            <person name="Jiang Y.T."/>
            <person name="Yu X."/>
            <person name="Hao Y."/>
            <person name="Huang J."/>
            <person name="Zhao X.W."/>
            <person name="Ke S."/>
            <person name="Chen Y.Y."/>
            <person name="Wu W.L."/>
            <person name="Hsu J.L."/>
            <person name="Lin Y.F."/>
            <person name="Huang M.D."/>
            <person name="Li C.Y."/>
            <person name="Huang L."/>
            <person name="Wang Z.W."/>
            <person name="Zhao X."/>
            <person name="Zhong W.Y."/>
            <person name="Peng D.H."/>
            <person name="Ahmad S."/>
            <person name="Lan S."/>
            <person name="Zhang J.S."/>
            <person name="Tsai W.C."/>
            <person name="Van de Peer Y."/>
            <person name="Liu Z.J."/>
        </authorList>
    </citation>
    <scope>NUCLEOTIDE SEQUENCE</scope>
    <source>
        <strain evidence="7">SCP</strain>
    </source>
</reference>
<keyword evidence="3 6" id="KW-0547">Nucleotide-binding</keyword>
<keyword evidence="6" id="KW-0460">Magnesium</keyword>
<comment type="similarity">
    <text evidence="1 6">Belongs to the carbohydrate kinase PfkB family.</text>
</comment>
<dbReference type="InterPro" id="IPR001805">
    <property type="entry name" value="Adenokinase"/>
</dbReference>
<evidence type="ECO:0000256" key="5">
    <source>
        <dbReference type="ARBA" id="ARBA00022840"/>
    </source>
</evidence>
<reference evidence="7" key="2">
    <citation type="submission" date="2023-06" db="EMBL/GenBank/DDBJ databases">
        <authorList>
            <person name="Ma L."/>
            <person name="Liu K.-W."/>
            <person name="Li Z."/>
            <person name="Hsiao Y.-Y."/>
            <person name="Qi Y."/>
            <person name="Fu T."/>
            <person name="Tang G."/>
            <person name="Zhang D."/>
            <person name="Sun W.-H."/>
            <person name="Liu D.-K."/>
            <person name="Li Y."/>
            <person name="Chen G.-Z."/>
            <person name="Liu X.-D."/>
            <person name="Liao X.-Y."/>
            <person name="Jiang Y.-T."/>
            <person name="Yu X."/>
            <person name="Hao Y."/>
            <person name="Huang J."/>
            <person name="Zhao X.-W."/>
            <person name="Ke S."/>
            <person name="Chen Y.-Y."/>
            <person name="Wu W.-L."/>
            <person name="Hsu J.-L."/>
            <person name="Lin Y.-F."/>
            <person name="Huang M.-D."/>
            <person name="Li C.-Y."/>
            <person name="Huang L."/>
            <person name="Wang Z.-W."/>
            <person name="Zhao X."/>
            <person name="Zhong W.-Y."/>
            <person name="Peng D.-H."/>
            <person name="Ahmad S."/>
            <person name="Lan S."/>
            <person name="Zhang J.-S."/>
            <person name="Tsai W.-C."/>
            <person name="Van De Peer Y."/>
            <person name="Liu Z.-J."/>
        </authorList>
    </citation>
    <scope>NUCLEOTIDE SEQUENCE</scope>
    <source>
        <strain evidence="7">SCP</strain>
        <tissue evidence="7">Leaves</tissue>
    </source>
</reference>
<evidence type="ECO:0000256" key="1">
    <source>
        <dbReference type="ARBA" id="ARBA00010688"/>
    </source>
</evidence>
<dbReference type="GO" id="GO:0006144">
    <property type="term" value="P:purine nucleobase metabolic process"/>
    <property type="evidence" value="ECO:0007669"/>
    <property type="project" value="TreeGrafter"/>
</dbReference>
<keyword evidence="2 6" id="KW-0808">Transferase</keyword>
<evidence type="ECO:0000256" key="4">
    <source>
        <dbReference type="ARBA" id="ARBA00022777"/>
    </source>
</evidence>
<comment type="cofactor">
    <cofactor evidence="6">
        <name>Mg(2+)</name>
        <dbReference type="ChEBI" id="CHEBI:18420"/>
    </cofactor>
</comment>
<comment type="function">
    <text evidence="6">ATP dependent phosphorylation of adenosine and other related nucleoside analogs to monophosphate derivatives.</text>
</comment>
<dbReference type="Gene3D" id="3.40.1190.20">
    <property type="match status" value="1"/>
</dbReference>
<dbReference type="Proteomes" id="UP001179952">
    <property type="component" value="Unassembled WGS sequence"/>
</dbReference>
<dbReference type="PANTHER" id="PTHR45769:SF3">
    <property type="entry name" value="ADENOSINE KINASE"/>
    <property type="match status" value="1"/>
</dbReference>
<dbReference type="EC" id="2.7.1.20" evidence="6"/>
<proteinExistence type="inferred from homology"/>
<evidence type="ECO:0000256" key="2">
    <source>
        <dbReference type="ARBA" id="ARBA00022679"/>
    </source>
</evidence>
<gene>
    <name evidence="7" type="ORF">QJS04_geneDACA008244</name>
</gene>
<dbReference type="GO" id="GO:0005829">
    <property type="term" value="C:cytosol"/>
    <property type="evidence" value="ECO:0007669"/>
    <property type="project" value="TreeGrafter"/>
</dbReference>
<comment type="pathway">
    <text evidence="6">Purine metabolism; AMP biosynthesis via salvage pathway; AMP from adenosine: step 1/1.</text>
</comment>
<comment type="caution">
    <text evidence="7">The sequence shown here is derived from an EMBL/GenBank/DDBJ whole genome shotgun (WGS) entry which is preliminary data.</text>
</comment>
<keyword evidence="6" id="KW-0660">Purine salvage</keyword>
<comment type="catalytic activity">
    <reaction evidence="6">
        <text>adenosine + ATP = AMP + ADP + H(+)</text>
        <dbReference type="Rhea" id="RHEA:20824"/>
        <dbReference type="ChEBI" id="CHEBI:15378"/>
        <dbReference type="ChEBI" id="CHEBI:16335"/>
        <dbReference type="ChEBI" id="CHEBI:30616"/>
        <dbReference type="ChEBI" id="CHEBI:456215"/>
        <dbReference type="ChEBI" id="CHEBI:456216"/>
        <dbReference type="EC" id="2.7.1.20"/>
    </reaction>
</comment>
<dbReference type="GO" id="GO:0005524">
    <property type="term" value="F:ATP binding"/>
    <property type="evidence" value="ECO:0007669"/>
    <property type="project" value="UniProtKB-UniRule"/>
</dbReference>
<keyword evidence="4 6" id="KW-0418">Kinase</keyword>
<keyword evidence="8" id="KW-1185">Reference proteome</keyword>
<dbReference type="AlphaFoldDB" id="A0AAV9AZQ5"/>
<evidence type="ECO:0000313" key="8">
    <source>
        <dbReference type="Proteomes" id="UP001179952"/>
    </source>
</evidence>
<dbReference type="GO" id="GO:0006166">
    <property type="term" value="P:purine ribonucleoside salvage"/>
    <property type="evidence" value="ECO:0007669"/>
    <property type="project" value="UniProtKB-KW"/>
</dbReference>
<accession>A0AAV9AZQ5</accession>
<dbReference type="EMBL" id="JAUJYN010000006">
    <property type="protein sequence ID" value="KAK1269462.1"/>
    <property type="molecule type" value="Genomic_DNA"/>
</dbReference>
<dbReference type="PANTHER" id="PTHR45769">
    <property type="entry name" value="ADENOSINE KINASE"/>
    <property type="match status" value="1"/>
</dbReference>
<dbReference type="GO" id="GO:0044209">
    <property type="term" value="P:AMP salvage"/>
    <property type="evidence" value="ECO:0007669"/>
    <property type="project" value="UniProtKB-UniRule"/>
</dbReference>